<feature type="chain" id="PRO_5040218356" evidence="1">
    <location>
        <begin position="19"/>
        <end position="78"/>
    </location>
</feature>
<dbReference type="OrthoDB" id="3350812at2759"/>
<keyword evidence="3" id="KW-1185">Reference proteome</keyword>
<accession>A0A9P6BV84</accession>
<dbReference type="Proteomes" id="UP000807342">
    <property type="component" value="Unassembled WGS sequence"/>
</dbReference>
<proteinExistence type="predicted"/>
<evidence type="ECO:0000313" key="3">
    <source>
        <dbReference type="Proteomes" id="UP000807342"/>
    </source>
</evidence>
<gene>
    <name evidence="2" type="ORF">P691DRAFT_767731</name>
</gene>
<name>A0A9P6BV84_9AGAR</name>
<organism evidence="2 3">
    <name type="scientific">Macrolepiota fuliginosa MF-IS2</name>
    <dbReference type="NCBI Taxonomy" id="1400762"/>
    <lineage>
        <taxon>Eukaryota</taxon>
        <taxon>Fungi</taxon>
        <taxon>Dikarya</taxon>
        <taxon>Basidiomycota</taxon>
        <taxon>Agaricomycotina</taxon>
        <taxon>Agaricomycetes</taxon>
        <taxon>Agaricomycetidae</taxon>
        <taxon>Agaricales</taxon>
        <taxon>Agaricineae</taxon>
        <taxon>Agaricaceae</taxon>
        <taxon>Macrolepiota</taxon>
    </lineage>
</organism>
<evidence type="ECO:0000256" key="1">
    <source>
        <dbReference type="SAM" id="SignalP"/>
    </source>
</evidence>
<dbReference type="EMBL" id="MU152508">
    <property type="protein sequence ID" value="KAF9440467.1"/>
    <property type="molecule type" value="Genomic_DNA"/>
</dbReference>
<comment type="caution">
    <text evidence="2">The sequence shown here is derived from an EMBL/GenBank/DDBJ whole genome shotgun (WGS) entry which is preliminary data.</text>
</comment>
<sequence length="78" mass="8655">MVLSATMLLLMIIAVISTRKQITILPTIPNPQLPTLQSGTRSDLLKVIFRDGVIYYIYTFGASRQLLFLLSLDVISAS</sequence>
<reference evidence="2" key="1">
    <citation type="submission" date="2020-11" db="EMBL/GenBank/DDBJ databases">
        <authorList>
            <consortium name="DOE Joint Genome Institute"/>
            <person name="Ahrendt S."/>
            <person name="Riley R."/>
            <person name="Andreopoulos W."/>
            <person name="Labutti K."/>
            <person name="Pangilinan J."/>
            <person name="Ruiz-Duenas F.J."/>
            <person name="Barrasa J.M."/>
            <person name="Sanchez-Garcia M."/>
            <person name="Camarero S."/>
            <person name="Miyauchi S."/>
            <person name="Serrano A."/>
            <person name="Linde D."/>
            <person name="Babiker R."/>
            <person name="Drula E."/>
            <person name="Ayuso-Fernandez I."/>
            <person name="Pacheco R."/>
            <person name="Padilla G."/>
            <person name="Ferreira P."/>
            <person name="Barriuso J."/>
            <person name="Kellner H."/>
            <person name="Castanera R."/>
            <person name="Alfaro M."/>
            <person name="Ramirez L."/>
            <person name="Pisabarro A.G."/>
            <person name="Kuo A."/>
            <person name="Tritt A."/>
            <person name="Lipzen A."/>
            <person name="He G."/>
            <person name="Yan M."/>
            <person name="Ng V."/>
            <person name="Cullen D."/>
            <person name="Martin F."/>
            <person name="Rosso M.-N."/>
            <person name="Henrissat B."/>
            <person name="Hibbett D."/>
            <person name="Martinez A.T."/>
            <person name="Grigoriev I.V."/>
        </authorList>
    </citation>
    <scope>NUCLEOTIDE SEQUENCE</scope>
    <source>
        <strain evidence="2">MF-IS2</strain>
    </source>
</reference>
<keyword evidence="1" id="KW-0732">Signal</keyword>
<protein>
    <submittedName>
        <fullName evidence="2">Uncharacterized protein</fullName>
    </submittedName>
</protein>
<feature type="signal peptide" evidence="1">
    <location>
        <begin position="1"/>
        <end position="18"/>
    </location>
</feature>
<evidence type="ECO:0000313" key="2">
    <source>
        <dbReference type="EMBL" id="KAF9440467.1"/>
    </source>
</evidence>
<dbReference type="AlphaFoldDB" id="A0A9P6BV84"/>